<evidence type="ECO:0000313" key="1">
    <source>
        <dbReference type="EMBL" id="CAD0201883.1"/>
    </source>
</evidence>
<gene>
    <name evidence="1" type="ORF">CINC_LOCUS3552</name>
</gene>
<reference evidence="1" key="1">
    <citation type="submission" date="2021-12" db="EMBL/GenBank/DDBJ databases">
        <authorList>
            <person name="King R."/>
        </authorList>
    </citation>
    <scope>NUCLEOTIDE SEQUENCE</scope>
</reference>
<dbReference type="EMBL" id="LR824018">
    <property type="protein sequence ID" value="CAD0201883.1"/>
    <property type="molecule type" value="Genomic_DNA"/>
</dbReference>
<name>A0A9N8L543_CHRIL</name>
<dbReference type="Proteomes" id="UP001154114">
    <property type="component" value="Chromosome 15"/>
</dbReference>
<protein>
    <submittedName>
        <fullName evidence="1">Uncharacterized protein</fullName>
    </submittedName>
</protein>
<sequence length="107" mass="12436">MNVDGYRGRGRTKKRWMDCVKTDIAAKSVTCEMTSDMNFLTRYLTYIIPPPLTFHCTAKASHPFFYYVRSFFHSLLCPTAGQRPPPSLSTILSWKYIHKRHASFPWG</sequence>
<keyword evidence="2" id="KW-1185">Reference proteome</keyword>
<proteinExistence type="predicted"/>
<dbReference type="AlphaFoldDB" id="A0A9N8L543"/>
<evidence type="ECO:0000313" key="2">
    <source>
        <dbReference type="Proteomes" id="UP001154114"/>
    </source>
</evidence>
<dbReference type="OrthoDB" id="424543at2759"/>
<accession>A0A9N8L543</accession>
<organism evidence="1 2">
    <name type="scientific">Chrysodeixis includens</name>
    <name type="common">Soybean looper</name>
    <name type="synonym">Pseudoplusia includens</name>
    <dbReference type="NCBI Taxonomy" id="689277"/>
    <lineage>
        <taxon>Eukaryota</taxon>
        <taxon>Metazoa</taxon>
        <taxon>Ecdysozoa</taxon>
        <taxon>Arthropoda</taxon>
        <taxon>Hexapoda</taxon>
        <taxon>Insecta</taxon>
        <taxon>Pterygota</taxon>
        <taxon>Neoptera</taxon>
        <taxon>Endopterygota</taxon>
        <taxon>Lepidoptera</taxon>
        <taxon>Glossata</taxon>
        <taxon>Ditrysia</taxon>
        <taxon>Noctuoidea</taxon>
        <taxon>Noctuidae</taxon>
        <taxon>Plusiinae</taxon>
        <taxon>Chrysodeixis</taxon>
    </lineage>
</organism>